<gene>
    <name evidence="1" type="ORF">Ae201684_005417</name>
</gene>
<sequence>MARVEGYRCPITIRTTSIQPYDLPRFVSDIIAQLHEISHWTTRCCAVINQPAPLTAASVIRSTITPKENRVPTTILTEMDLIKRNLTVVEKQQNTRLLSEIAYLQCALRSEAEEKMTDFEHFVEAKISQCVEEVK</sequence>
<proteinExistence type="predicted"/>
<dbReference type="Proteomes" id="UP000481153">
    <property type="component" value="Unassembled WGS sequence"/>
</dbReference>
<name>A0A6G0XF85_9STRA</name>
<keyword evidence="2" id="KW-1185">Reference proteome</keyword>
<dbReference type="AlphaFoldDB" id="A0A6G0XF85"/>
<reference evidence="1 2" key="1">
    <citation type="submission" date="2019-07" db="EMBL/GenBank/DDBJ databases">
        <title>Genomics analysis of Aphanomyces spp. identifies a new class of oomycete effector associated with host adaptation.</title>
        <authorList>
            <person name="Gaulin E."/>
        </authorList>
    </citation>
    <scope>NUCLEOTIDE SEQUENCE [LARGE SCALE GENOMIC DNA]</scope>
    <source>
        <strain evidence="1 2">ATCC 201684</strain>
    </source>
</reference>
<protein>
    <submittedName>
        <fullName evidence="1">Uncharacterized protein</fullName>
    </submittedName>
</protein>
<accession>A0A6G0XF85</accession>
<comment type="caution">
    <text evidence="1">The sequence shown here is derived from an EMBL/GenBank/DDBJ whole genome shotgun (WGS) entry which is preliminary data.</text>
</comment>
<evidence type="ECO:0000313" key="2">
    <source>
        <dbReference type="Proteomes" id="UP000481153"/>
    </source>
</evidence>
<dbReference type="EMBL" id="VJMJ01000070">
    <property type="protein sequence ID" value="KAF0738805.1"/>
    <property type="molecule type" value="Genomic_DNA"/>
</dbReference>
<evidence type="ECO:0000313" key="1">
    <source>
        <dbReference type="EMBL" id="KAF0738805.1"/>
    </source>
</evidence>
<organism evidence="1 2">
    <name type="scientific">Aphanomyces euteiches</name>
    <dbReference type="NCBI Taxonomy" id="100861"/>
    <lineage>
        <taxon>Eukaryota</taxon>
        <taxon>Sar</taxon>
        <taxon>Stramenopiles</taxon>
        <taxon>Oomycota</taxon>
        <taxon>Saprolegniomycetes</taxon>
        <taxon>Saprolegniales</taxon>
        <taxon>Verrucalvaceae</taxon>
        <taxon>Aphanomyces</taxon>
    </lineage>
</organism>